<dbReference type="Gene3D" id="3.60.40.10">
    <property type="entry name" value="PPM-type phosphatase domain"/>
    <property type="match status" value="1"/>
</dbReference>
<proteinExistence type="inferred from homology"/>
<keyword evidence="8" id="KW-1185">Reference proteome</keyword>
<keyword evidence="3 4" id="KW-0904">Protein phosphatase</keyword>
<dbReference type="GO" id="GO:0005739">
    <property type="term" value="C:mitochondrion"/>
    <property type="evidence" value="ECO:0007669"/>
    <property type="project" value="TreeGrafter"/>
</dbReference>
<dbReference type="AlphaFoldDB" id="A0AA36MB87"/>
<feature type="compositionally biased region" description="Basic and acidic residues" evidence="5">
    <location>
        <begin position="123"/>
        <end position="132"/>
    </location>
</feature>
<evidence type="ECO:0000256" key="2">
    <source>
        <dbReference type="ARBA" id="ARBA00022801"/>
    </source>
</evidence>
<dbReference type="InterPro" id="IPR000222">
    <property type="entry name" value="PP2C_BS"/>
</dbReference>
<dbReference type="InterPro" id="IPR001932">
    <property type="entry name" value="PPM-type_phosphatase-like_dom"/>
</dbReference>
<reference evidence="7" key="1">
    <citation type="submission" date="2023-07" db="EMBL/GenBank/DDBJ databases">
        <authorList>
            <consortium name="CYATHOMIX"/>
        </authorList>
    </citation>
    <scope>NUCLEOTIDE SEQUENCE</scope>
    <source>
        <strain evidence="7">N/A</strain>
    </source>
</reference>
<evidence type="ECO:0000256" key="5">
    <source>
        <dbReference type="SAM" id="MobiDB-lite"/>
    </source>
</evidence>
<dbReference type="PROSITE" id="PS01032">
    <property type="entry name" value="PPM_1"/>
    <property type="match status" value="1"/>
</dbReference>
<sequence length="532" mass="58183">MDLASRMVSVVARVTEATERTKPPKVGMVVDVADAKFIGGLIPSLVEKLPYPYSRPEFLYFSEDEISLSADQCVRPVLCPKYPARMPLYAGYAEVVNAGKTTQNEDQASARMMTLVQQGYEAEEAKELDHSQNHSSSGRSSKDDDELVSPTGGSNSGSVAPTRAEAAFFAIFDGHAGAGAALVASKCLHEHIKTRLGDVLESVIQLDRNETLMSGRRRSDSSYSITKIDSVAIRCDELVIGALEAAFVDMDSQIAEDKQTWRISGGCAAIAVLVFLGKIFVANAGDCRAVLVTEEGSRPMSSDFTPATERKRLQTLAYQSPELIGNCFSRLEYSRTLTKKDLKTKVLFRDWFMDGWASKTVKESDLKPPLISESTRKKRLLNTIGVSRGFGDHHLYTVDDHLPIKPFLSSVPEVRVFDLRNLDTLTDKDVLLVASDGLWDVLSNEDAGLIVRSSLSATEQSEQSRYSMAAQELASAARGYPSGSNGHRWMMNSGGSASTDDITVFVIPLKYCVAPPPEDDDDDEMISLCADE</sequence>
<evidence type="ECO:0000313" key="7">
    <source>
        <dbReference type="EMBL" id="CAJ0603292.1"/>
    </source>
</evidence>
<evidence type="ECO:0000256" key="3">
    <source>
        <dbReference type="ARBA" id="ARBA00022912"/>
    </source>
</evidence>
<dbReference type="InterPro" id="IPR015655">
    <property type="entry name" value="PP2C"/>
</dbReference>
<keyword evidence="2 4" id="KW-0378">Hydrolase</keyword>
<name>A0AA36MB87_CYLNA</name>
<comment type="similarity">
    <text evidence="4">Belongs to the PP2C family.</text>
</comment>
<accession>A0AA36MB87</accession>
<dbReference type="GO" id="GO:0004741">
    <property type="term" value="F:[pyruvate dehydrogenase (acetyl-transferring)]-phosphatase activity"/>
    <property type="evidence" value="ECO:0007669"/>
    <property type="project" value="TreeGrafter"/>
</dbReference>
<organism evidence="7 8">
    <name type="scientific">Cylicocyclus nassatus</name>
    <name type="common">Nematode worm</name>
    <dbReference type="NCBI Taxonomy" id="53992"/>
    <lineage>
        <taxon>Eukaryota</taxon>
        <taxon>Metazoa</taxon>
        <taxon>Ecdysozoa</taxon>
        <taxon>Nematoda</taxon>
        <taxon>Chromadorea</taxon>
        <taxon>Rhabditida</taxon>
        <taxon>Rhabditina</taxon>
        <taxon>Rhabditomorpha</taxon>
        <taxon>Strongyloidea</taxon>
        <taxon>Strongylidae</taxon>
        <taxon>Cylicocyclus</taxon>
    </lineage>
</organism>
<dbReference type="PROSITE" id="PS51746">
    <property type="entry name" value="PPM_2"/>
    <property type="match status" value="1"/>
</dbReference>
<protein>
    <recommendedName>
        <fullName evidence="6">PPM-type phosphatase domain-containing protein</fullName>
    </recommendedName>
</protein>
<dbReference type="SMART" id="SM00332">
    <property type="entry name" value="PP2Cc"/>
    <property type="match status" value="1"/>
</dbReference>
<evidence type="ECO:0000313" key="8">
    <source>
        <dbReference type="Proteomes" id="UP001176961"/>
    </source>
</evidence>
<feature type="region of interest" description="Disordered" evidence="5">
    <location>
        <begin position="122"/>
        <end position="159"/>
    </location>
</feature>
<evidence type="ECO:0000256" key="4">
    <source>
        <dbReference type="RuleBase" id="RU003465"/>
    </source>
</evidence>
<dbReference type="GO" id="GO:0046872">
    <property type="term" value="F:metal ion binding"/>
    <property type="evidence" value="ECO:0007669"/>
    <property type="project" value="UniProtKB-KW"/>
</dbReference>
<evidence type="ECO:0000259" key="6">
    <source>
        <dbReference type="PROSITE" id="PS51746"/>
    </source>
</evidence>
<dbReference type="EMBL" id="CATQJL010000305">
    <property type="protein sequence ID" value="CAJ0603292.1"/>
    <property type="molecule type" value="Genomic_DNA"/>
</dbReference>
<dbReference type="Proteomes" id="UP001176961">
    <property type="component" value="Unassembled WGS sequence"/>
</dbReference>
<keyword evidence="1" id="KW-0479">Metal-binding</keyword>
<dbReference type="SUPFAM" id="SSF81606">
    <property type="entry name" value="PP2C-like"/>
    <property type="match status" value="1"/>
</dbReference>
<dbReference type="PANTHER" id="PTHR13832:SF354">
    <property type="entry name" value="GM14138P"/>
    <property type="match status" value="1"/>
</dbReference>
<gene>
    <name evidence="7" type="ORF">CYNAS_LOCUS15275</name>
</gene>
<evidence type="ECO:0000256" key="1">
    <source>
        <dbReference type="ARBA" id="ARBA00022723"/>
    </source>
</evidence>
<feature type="domain" description="PPM-type phosphatase" evidence="6">
    <location>
        <begin position="153"/>
        <end position="509"/>
    </location>
</feature>
<dbReference type="PANTHER" id="PTHR13832">
    <property type="entry name" value="PROTEIN PHOSPHATASE 2C"/>
    <property type="match status" value="1"/>
</dbReference>
<dbReference type="CDD" id="cd00143">
    <property type="entry name" value="PP2Cc"/>
    <property type="match status" value="1"/>
</dbReference>
<dbReference type="Pfam" id="PF00481">
    <property type="entry name" value="PP2C"/>
    <property type="match status" value="2"/>
</dbReference>
<comment type="caution">
    <text evidence="7">The sequence shown here is derived from an EMBL/GenBank/DDBJ whole genome shotgun (WGS) entry which is preliminary data.</text>
</comment>
<dbReference type="InterPro" id="IPR036457">
    <property type="entry name" value="PPM-type-like_dom_sf"/>
</dbReference>